<protein>
    <submittedName>
        <fullName evidence="2">Uncharacterized protein</fullName>
    </submittedName>
</protein>
<feature type="compositionally biased region" description="Basic and acidic residues" evidence="1">
    <location>
        <begin position="86"/>
        <end position="98"/>
    </location>
</feature>
<accession>A0A846X581</accession>
<dbReference type="EMBL" id="JAAXOQ010000018">
    <property type="protein sequence ID" value="NKY19469.1"/>
    <property type="molecule type" value="Genomic_DNA"/>
</dbReference>
<proteinExistence type="predicted"/>
<sequence>MTAPHTAVPADRGPVDELELFARCVLPGCQNPVTGQGEPCSSCREAFGELLAHRPGGEPLSAAAQRARDSAARAAYRVSQATAEAPRPRGPAEAERKRNQTCWLCTERRTCTSVAGRWECDTCRAIR</sequence>
<reference evidence="2 3" key="1">
    <citation type="submission" date="2020-04" db="EMBL/GenBank/DDBJ databases">
        <title>MicrobeNet Type strains.</title>
        <authorList>
            <person name="Nicholson A.C."/>
        </authorList>
    </citation>
    <scope>NUCLEOTIDE SEQUENCE [LARGE SCALE GENOMIC DNA]</scope>
    <source>
        <strain evidence="2 3">DSM 44113</strain>
    </source>
</reference>
<gene>
    <name evidence="2" type="ORF">HF999_13970</name>
</gene>
<dbReference type="RefSeq" id="WP_168546465.1">
    <property type="nucleotide sequence ID" value="NZ_BAAAKS010000019.1"/>
</dbReference>
<dbReference type="Proteomes" id="UP000582646">
    <property type="component" value="Unassembled WGS sequence"/>
</dbReference>
<feature type="compositionally biased region" description="Low complexity" evidence="1">
    <location>
        <begin position="72"/>
        <end position="85"/>
    </location>
</feature>
<evidence type="ECO:0000313" key="2">
    <source>
        <dbReference type="EMBL" id="NKY19469.1"/>
    </source>
</evidence>
<keyword evidence="3" id="KW-1185">Reference proteome</keyword>
<evidence type="ECO:0000313" key="3">
    <source>
        <dbReference type="Proteomes" id="UP000582646"/>
    </source>
</evidence>
<feature type="region of interest" description="Disordered" evidence="1">
    <location>
        <begin position="60"/>
        <end position="98"/>
    </location>
</feature>
<organism evidence="2 3">
    <name type="scientific">Tsukamurella spumae</name>
    <dbReference type="NCBI Taxonomy" id="44753"/>
    <lineage>
        <taxon>Bacteria</taxon>
        <taxon>Bacillati</taxon>
        <taxon>Actinomycetota</taxon>
        <taxon>Actinomycetes</taxon>
        <taxon>Mycobacteriales</taxon>
        <taxon>Tsukamurellaceae</taxon>
        <taxon>Tsukamurella</taxon>
    </lineage>
</organism>
<evidence type="ECO:0000256" key="1">
    <source>
        <dbReference type="SAM" id="MobiDB-lite"/>
    </source>
</evidence>
<comment type="caution">
    <text evidence="2">The sequence shown here is derived from an EMBL/GenBank/DDBJ whole genome shotgun (WGS) entry which is preliminary data.</text>
</comment>
<name>A0A846X581_9ACTN</name>
<dbReference type="AlphaFoldDB" id="A0A846X581"/>